<dbReference type="Pfam" id="PF11306">
    <property type="entry name" value="DUF3108"/>
    <property type="match status" value="1"/>
</dbReference>
<reference evidence="1 2" key="1">
    <citation type="submission" date="2020-03" db="EMBL/GenBank/DDBJ databases">
        <title>Alteromonas ponticola sp. nov., isolated from seawater.</title>
        <authorList>
            <person name="Yoon J.-H."/>
            <person name="Kim Y.-O."/>
        </authorList>
    </citation>
    <scope>NUCLEOTIDE SEQUENCE [LARGE SCALE GENOMIC DNA]</scope>
    <source>
        <strain evidence="1 2">MYP5</strain>
    </source>
</reference>
<comment type="caution">
    <text evidence="1">The sequence shown here is derived from an EMBL/GenBank/DDBJ whole genome shotgun (WGS) entry which is preliminary data.</text>
</comment>
<evidence type="ECO:0000313" key="2">
    <source>
        <dbReference type="Proteomes" id="UP000709336"/>
    </source>
</evidence>
<sequence>MPVSKLSKLKSIKHRGFFAIISLILAAQVSAVAEPLIPFEAEYRAYKWDDDIGTAALKLEKLSKNQYSLTYSSDVSKFFLSDKRYEHSIFTFEDGQFIPSQYYYSRSGTGADKKLKLKFVEQPERQILVNESSALDWKAELDNQLYRIDLPRQIAAGKKSLTYDFINYRGEPKTYQIDVVGTETLSLPYGELSTIKVEIVRQSSTRETYAWFAPELDHNLVRLQQFKDDDEQGDIKLTSYSRLN</sequence>
<protein>
    <submittedName>
        <fullName evidence="1">DUF3108 domain-containing protein</fullName>
    </submittedName>
</protein>
<proteinExistence type="predicted"/>
<keyword evidence="2" id="KW-1185">Reference proteome</keyword>
<evidence type="ECO:0000313" key="1">
    <source>
        <dbReference type="EMBL" id="NMH61102.1"/>
    </source>
</evidence>
<name>A0ABX1R7J7_9ALTE</name>
<dbReference type="InterPro" id="IPR021457">
    <property type="entry name" value="DUF3108"/>
</dbReference>
<accession>A0ABX1R7J7</accession>
<dbReference type="EMBL" id="JAATNW010000007">
    <property type="protein sequence ID" value="NMH61102.1"/>
    <property type="molecule type" value="Genomic_DNA"/>
</dbReference>
<dbReference type="Proteomes" id="UP000709336">
    <property type="component" value="Unassembled WGS sequence"/>
</dbReference>
<organism evidence="1 2">
    <name type="scientific">Alteromonas ponticola</name>
    <dbReference type="NCBI Taxonomy" id="2720613"/>
    <lineage>
        <taxon>Bacteria</taxon>
        <taxon>Pseudomonadati</taxon>
        <taxon>Pseudomonadota</taxon>
        <taxon>Gammaproteobacteria</taxon>
        <taxon>Alteromonadales</taxon>
        <taxon>Alteromonadaceae</taxon>
        <taxon>Alteromonas/Salinimonas group</taxon>
        <taxon>Alteromonas</taxon>
    </lineage>
</organism>
<gene>
    <name evidence="1" type="ORF">HCJ96_13805</name>
</gene>